<dbReference type="InterPro" id="IPR007656">
    <property type="entry name" value="GTD-bd"/>
</dbReference>
<dbReference type="GO" id="GO:0080115">
    <property type="term" value="F:myosin XI tail binding"/>
    <property type="evidence" value="ECO:0007669"/>
    <property type="project" value="UniProtKB-ARBA"/>
</dbReference>
<evidence type="ECO:0000256" key="3">
    <source>
        <dbReference type="ARBA" id="ARBA00022989"/>
    </source>
</evidence>
<evidence type="ECO:0000256" key="4">
    <source>
        <dbReference type="ARBA" id="ARBA00023136"/>
    </source>
</evidence>
<sequence length="716" mass="79455">MAAKGTFPIKVESNLHGFAIVLKSAACEWLLLFLLLLDAAFSFLLTKFAQYCELQLPCILCSRLDHVLGNEKPGFYRNLLCNDHRSEMSALVLCQKHGKLADAHEMCEECLLSYAKKESSQEMYKILVGKLGPDCLQKPFLNMDSGLSTRLCSCCTKPWRSRPNINKMVQSRPSGPASKPDIPLPRSPGRRCLNRQDGLKKRKDRFSMSPTALLLGNPDHDSLSHLGYSEVKINSDSESDFPFSDDEDMVPFPRGLRRVKDEYLTQKGSKLSPRKHDDVSQAGLIHKPVHRMSNHMHFDPMSEKDGAAAPKIIISNGDIRHTFAEANWQQIRQKANPALSEFTSLDDVSLSSSSPASSPVASGDEGDRASGSKKSGGLGFPDPVFHNNALPSRSMQMPSRLSRESRADTTENGDIEHTHAMNNWESIDLNSATTAKGTETDSFKKDAVSIPNNASNDTEELAPGIRKDVKLSEKHSLKDCNGIGSNEETTLPITSSPMAEALVGNTNPLANGHADGHHMVNTPNTIDSPMCSKSPSIINAIDLPIRSKSPGINTIDSPIGSKSPNIFSREPLEAFTEIEGESPVDKLKRQVEYYKKCMNKLFQELEEERNASAIAANQAMAMITKLQEEKAALHMEACQYLRMMDEQAEYDVDALEKANDLIAEKEKEIQDLEAELDYYRIKYPEDFPEYSDMLDDMIDGKGALDSNMEDVHIEEL</sequence>
<feature type="compositionally biased region" description="Polar residues" evidence="6">
    <location>
        <begin position="389"/>
        <end position="399"/>
    </location>
</feature>
<keyword evidence="9" id="KW-1185">Reference proteome</keyword>
<comment type="caution">
    <text evidence="8">The sequence shown here is derived from an EMBL/GenBank/DDBJ whole genome shotgun (WGS) entry which is preliminary data.</text>
</comment>
<evidence type="ECO:0000313" key="9">
    <source>
        <dbReference type="Proteomes" id="UP001153076"/>
    </source>
</evidence>
<evidence type="ECO:0000256" key="6">
    <source>
        <dbReference type="SAM" id="MobiDB-lite"/>
    </source>
</evidence>
<reference evidence="8" key="1">
    <citation type="submission" date="2022-04" db="EMBL/GenBank/DDBJ databases">
        <title>Carnegiea gigantea Genome sequencing and assembly v2.</title>
        <authorList>
            <person name="Copetti D."/>
            <person name="Sanderson M.J."/>
            <person name="Burquez A."/>
            <person name="Wojciechowski M.F."/>
        </authorList>
    </citation>
    <scope>NUCLEOTIDE SEQUENCE</scope>
    <source>
        <strain evidence="8">SGP5-SGP5p</strain>
        <tissue evidence="8">Aerial part</tissue>
    </source>
</reference>
<feature type="compositionally biased region" description="Basic and acidic residues" evidence="6">
    <location>
        <begin position="438"/>
        <end position="447"/>
    </location>
</feature>
<organism evidence="8 9">
    <name type="scientific">Carnegiea gigantea</name>
    <dbReference type="NCBI Taxonomy" id="171969"/>
    <lineage>
        <taxon>Eukaryota</taxon>
        <taxon>Viridiplantae</taxon>
        <taxon>Streptophyta</taxon>
        <taxon>Embryophyta</taxon>
        <taxon>Tracheophyta</taxon>
        <taxon>Spermatophyta</taxon>
        <taxon>Magnoliopsida</taxon>
        <taxon>eudicotyledons</taxon>
        <taxon>Gunneridae</taxon>
        <taxon>Pentapetalae</taxon>
        <taxon>Caryophyllales</taxon>
        <taxon>Cactineae</taxon>
        <taxon>Cactaceae</taxon>
        <taxon>Cactoideae</taxon>
        <taxon>Echinocereeae</taxon>
        <taxon>Carnegiea</taxon>
    </lineage>
</organism>
<protein>
    <recommendedName>
        <fullName evidence="7">GTD-binding domain-containing protein</fullName>
    </recommendedName>
</protein>
<dbReference type="PANTHER" id="PTHR31448:SF39">
    <property type="entry name" value="MYOSIN-BINDING PROTEIN 4-RELATED"/>
    <property type="match status" value="1"/>
</dbReference>
<feature type="region of interest" description="Disordered" evidence="6">
    <location>
        <begin position="165"/>
        <end position="194"/>
    </location>
</feature>
<evidence type="ECO:0000256" key="1">
    <source>
        <dbReference type="ARBA" id="ARBA00004167"/>
    </source>
</evidence>
<dbReference type="InterPro" id="IPR039306">
    <property type="entry name" value="MYOB"/>
</dbReference>
<dbReference type="Pfam" id="PF04576">
    <property type="entry name" value="Zein-binding"/>
    <property type="match status" value="1"/>
</dbReference>
<comment type="subcellular location">
    <subcellularLocation>
        <location evidence="1">Membrane</location>
        <topology evidence="1">Single-pass membrane protein</topology>
    </subcellularLocation>
</comment>
<dbReference type="PROSITE" id="PS51775">
    <property type="entry name" value="GTD_BINDING"/>
    <property type="match status" value="1"/>
</dbReference>
<dbReference type="PANTHER" id="PTHR31448">
    <property type="entry name" value="MYOSIN-BINDING PROTEIN 2"/>
    <property type="match status" value="1"/>
</dbReference>
<evidence type="ECO:0000313" key="8">
    <source>
        <dbReference type="EMBL" id="KAJ8425669.1"/>
    </source>
</evidence>
<dbReference type="Proteomes" id="UP001153076">
    <property type="component" value="Unassembled WGS sequence"/>
</dbReference>
<evidence type="ECO:0000256" key="5">
    <source>
        <dbReference type="SAM" id="Coils"/>
    </source>
</evidence>
<keyword evidence="2" id="KW-0812">Transmembrane</keyword>
<dbReference type="EMBL" id="JAKOGI010001429">
    <property type="protein sequence ID" value="KAJ8425669.1"/>
    <property type="molecule type" value="Genomic_DNA"/>
</dbReference>
<keyword evidence="3" id="KW-1133">Transmembrane helix</keyword>
<dbReference type="OrthoDB" id="1047602at2759"/>
<feature type="compositionally biased region" description="Low complexity" evidence="6">
    <location>
        <begin position="346"/>
        <end position="362"/>
    </location>
</feature>
<name>A0A9Q1GU98_9CARY</name>
<feature type="compositionally biased region" description="Basic and acidic residues" evidence="6">
    <location>
        <begin position="401"/>
        <end position="419"/>
    </location>
</feature>
<dbReference type="GO" id="GO:0016020">
    <property type="term" value="C:membrane"/>
    <property type="evidence" value="ECO:0007669"/>
    <property type="project" value="UniProtKB-SubCell"/>
</dbReference>
<feature type="compositionally biased region" description="Polar residues" evidence="6">
    <location>
        <begin position="420"/>
        <end position="437"/>
    </location>
</feature>
<keyword evidence="4" id="KW-0472">Membrane</keyword>
<gene>
    <name evidence="8" type="ORF">Cgig2_015337</name>
</gene>
<accession>A0A9Q1GU98</accession>
<feature type="region of interest" description="Disordered" evidence="6">
    <location>
        <begin position="346"/>
        <end position="467"/>
    </location>
</feature>
<dbReference type="AlphaFoldDB" id="A0A9Q1GU98"/>
<evidence type="ECO:0000259" key="7">
    <source>
        <dbReference type="PROSITE" id="PS51775"/>
    </source>
</evidence>
<keyword evidence="5" id="KW-0175">Coiled coil</keyword>
<feature type="coiled-coil region" evidence="5">
    <location>
        <begin position="616"/>
        <end position="682"/>
    </location>
</feature>
<proteinExistence type="predicted"/>
<feature type="domain" description="GTD-binding" evidence="7">
    <location>
        <begin position="582"/>
        <end position="680"/>
    </location>
</feature>
<evidence type="ECO:0000256" key="2">
    <source>
        <dbReference type="ARBA" id="ARBA00022692"/>
    </source>
</evidence>